<feature type="compositionally biased region" description="Basic and acidic residues" evidence="1">
    <location>
        <begin position="67"/>
        <end position="84"/>
    </location>
</feature>
<feature type="compositionally biased region" description="Basic and acidic residues" evidence="1">
    <location>
        <begin position="100"/>
        <end position="111"/>
    </location>
</feature>
<gene>
    <name evidence="2" type="ORF">Sradi_6191500</name>
</gene>
<reference evidence="2" key="1">
    <citation type="submission" date="2020-06" db="EMBL/GenBank/DDBJ databases">
        <authorList>
            <person name="Li T."/>
            <person name="Hu X."/>
            <person name="Zhang T."/>
            <person name="Song X."/>
            <person name="Zhang H."/>
            <person name="Dai N."/>
            <person name="Sheng W."/>
            <person name="Hou X."/>
            <person name="Wei L."/>
        </authorList>
    </citation>
    <scope>NUCLEOTIDE SEQUENCE</scope>
    <source>
        <strain evidence="2">G02</strain>
        <tissue evidence="2">Leaf</tissue>
    </source>
</reference>
<proteinExistence type="predicted"/>
<accession>A0AAW2KA11</accession>
<comment type="caution">
    <text evidence="2">The sequence shown here is derived from an EMBL/GenBank/DDBJ whole genome shotgun (WGS) entry which is preliminary data.</text>
</comment>
<evidence type="ECO:0000256" key="1">
    <source>
        <dbReference type="SAM" id="MobiDB-lite"/>
    </source>
</evidence>
<feature type="region of interest" description="Disordered" evidence="1">
    <location>
        <begin position="1"/>
        <end position="26"/>
    </location>
</feature>
<reference evidence="2" key="2">
    <citation type="journal article" date="2024" name="Plant">
        <title>Genomic evolution and insights into agronomic trait innovations of Sesamum species.</title>
        <authorList>
            <person name="Miao H."/>
            <person name="Wang L."/>
            <person name="Qu L."/>
            <person name="Liu H."/>
            <person name="Sun Y."/>
            <person name="Le M."/>
            <person name="Wang Q."/>
            <person name="Wei S."/>
            <person name="Zheng Y."/>
            <person name="Lin W."/>
            <person name="Duan Y."/>
            <person name="Cao H."/>
            <person name="Xiong S."/>
            <person name="Wang X."/>
            <person name="Wei L."/>
            <person name="Li C."/>
            <person name="Ma Q."/>
            <person name="Ju M."/>
            <person name="Zhao R."/>
            <person name="Li G."/>
            <person name="Mu C."/>
            <person name="Tian Q."/>
            <person name="Mei H."/>
            <person name="Zhang T."/>
            <person name="Gao T."/>
            <person name="Zhang H."/>
        </authorList>
    </citation>
    <scope>NUCLEOTIDE SEQUENCE</scope>
    <source>
        <strain evidence="2">G02</strain>
    </source>
</reference>
<name>A0AAW2KA11_SESRA</name>
<sequence length="122" mass="13800">MAEEGKELLACHRSWKEGPQRPQSDKVCRFHKDYGHTTEESCHLKNEIERLIQNEYLQEYVCWEKARGTGPSQKKETDKPKEAKIANPEASPKGGSRIGPGDKTDSNDPPRKRVIRMIAGGP</sequence>
<protein>
    <submittedName>
        <fullName evidence="2">Uncharacterized protein</fullName>
    </submittedName>
</protein>
<dbReference type="EMBL" id="JACGWJ010000029">
    <property type="protein sequence ID" value="KAL0303234.1"/>
    <property type="molecule type" value="Genomic_DNA"/>
</dbReference>
<organism evidence="2">
    <name type="scientific">Sesamum radiatum</name>
    <name type="common">Black benniseed</name>
    <dbReference type="NCBI Taxonomy" id="300843"/>
    <lineage>
        <taxon>Eukaryota</taxon>
        <taxon>Viridiplantae</taxon>
        <taxon>Streptophyta</taxon>
        <taxon>Embryophyta</taxon>
        <taxon>Tracheophyta</taxon>
        <taxon>Spermatophyta</taxon>
        <taxon>Magnoliopsida</taxon>
        <taxon>eudicotyledons</taxon>
        <taxon>Gunneridae</taxon>
        <taxon>Pentapetalae</taxon>
        <taxon>asterids</taxon>
        <taxon>lamiids</taxon>
        <taxon>Lamiales</taxon>
        <taxon>Pedaliaceae</taxon>
        <taxon>Sesamum</taxon>
    </lineage>
</organism>
<dbReference type="AlphaFoldDB" id="A0AAW2KA11"/>
<feature type="region of interest" description="Disordered" evidence="1">
    <location>
        <begin position="67"/>
        <end position="122"/>
    </location>
</feature>
<evidence type="ECO:0000313" key="2">
    <source>
        <dbReference type="EMBL" id="KAL0303234.1"/>
    </source>
</evidence>